<gene>
    <name evidence="2" type="ORF">EG68_02583</name>
</gene>
<dbReference type="EMBL" id="JTDE01001016">
    <property type="protein sequence ID" value="KAF7259834.1"/>
    <property type="molecule type" value="Genomic_DNA"/>
</dbReference>
<organism evidence="2 3">
    <name type="scientific">Paragonimus skrjabini miyazakii</name>
    <dbReference type="NCBI Taxonomy" id="59628"/>
    <lineage>
        <taxon>Eukaryota</taxon>
        <taxon>Metazoa</taxon>
        <taxon>Spiralia</taxon>
        <taxon>Lophotrochozoa</taxon>
        <taxon>Platyhelminthes</taxon>
        <taxon>Trematoda</taxon>
        <taxon>Digenea</taxon>
        <taxon>Plagiorchiida</taxon>
        <taxon>Troglotremata</taxon>
        <taxon>Troglotrematidae</taxon>
        <taxon>Paragonimus</taxon>
    </lineage>
</organism>
<name>A0A8S9YZ50_9TREM</name>
<dbReference type="SUPFAM" id="SSF56436">
    <property type="entry name" value="C-type lectin-like"/>
    <property type="match status" value="1"/>
</dbReference>
<reference evidence="2" key="1">
    <citation type="submission" date="2019-07" db="EMBL/GenBank/DDBJ databases">
        <title>Annotation for the trematode Paragonimus miyazaki's.</title>
        <authorList>
            <person name="Choi Y.-J."/>
        </authorList>
    </citation>
    <scope>NUCLEOTIDE SEQUENCE</scope>
    <source>
        <strain evidence="2">Japan</strain>
    </source>
</reference>
<comment type="caution">
    <text evidence="2">The sequence shown here is derived from an EMBL/GenBank/DDBJ whole genome shotgun (WGS) entry which is preliminary data.</text>
</comment>
<dbReference type="InterPro" id="IPR016187">
    <property type="entry name" value="CTDL_fold"/>
</dbReference>
<protein>
    <recommendedName>
        <fullName evidence="4">C-type lectin domain-containing protein</fullName>
    </recommendedName>
</protein>
<sequence length="309" mass="34611">MHSLLACLSITAISLIYACPPEFVDVGDGECMISYPEKLVYCEAHFLCESEGIKRGSHLFMVGRHANKLAKYFSHLSPIHTGIHSLSDIRRISPDGWQVNDPQSPSYLMNSSEIRWAFAQPDSDCEQVVEFNNGAFSDETQNDRKRFVVCEQLKDYPKLPVGLFKFKAAPLVNNYLTCDELAGCFHRWSTVSVVGCALNSLSIVRHIFTCLGCNECYFIISSTEFIGHICPCTRGIQIYVYTVFTVANGDVSRTPHAVLSTTTTWPINALFHSSWIQSCPNILVQSWATGLVMLSTECRNRFVTVLVVK</sequence>
<dbReference type="Proteomes" id="UP000822476">
    <property type="component" value="Unassembled WGS sequence"/>
</dbReference>
<evidence type="ECO:0000313" key="2">
    <source>
        <dbReference type="EMBL" id="KAF7259834.1"/>
    </source>
</evidence>
<dbReference type="AlphaFoldDB" id="A0A8S9YZ50"/>
<dbReference type="OrthoDB" id="6250800at2759"/>
<keyword evidence="3" id="KW-1185">Reference proteome</keyword>
<keyword evidence="1" id="KW-0732">Signal</keyword>
<evidence type="ECO:0000256" key="1">
    <source>
        <dbReference type="SAM" id="SignalP"/>
    </source>
</evidence>
<evidence type="ECO:0000313" key="3">
    <source>
        <dbReference type="Proteomes" id="UP000822476"/>
    </source>
</evidence>
<accession>A0A8S9YZ50</accession>
<evidence type="ECO:0008006" key="4">
    <source>
        <dbReference type="Google" id="ProtNLM"/>
    </source>
</evidence>
<feature type="chain" id="PRO_5035935639" description="C-type lectin domain-containing protein" evidence="1">
    <location>
        <begin position="19"/>
        <end position="309"/>
    </location>
</feature>
<feature type="signal peptide" evidence="1">
    <location>
        <begin position="1"/>
        <end position="18"/>
    </location>
</feature>
<proteinExistence type="predicted"/>